<name>A0A4Y2PZ77_ARAVE</name>
<dbReference type="Proteomes" id="UP000499080">
    <property type="component" value="Unassembled WGS sequence"/>
</dbReference>
<comment type="caution">
    <text evidence="1">The sequence shown here is derived from an EMBL/GenBank/DDBJ whole genome shotgun (WGS) entry which is preliminary data.</text>
</comment>
<accession>A0A4Y2PZ77</accession>
<dbReference type="AlphaFoldDB" id="A0A4Y2PZ77"/>
<evidence type="ECO:0000313" key="1">
    <source>
        <dbReference type="EMBL" id="GBN56392.1"/>
    </source>
</evidence>
<evidence type="ECO:0000313" key="2">
    <source>
        <dbReference type="Proteomes" id="UP000499080"/>
    </source>
</evidence>
<keyword evidence="2" id="KW-1185">Reference proteome</keyword>
<proteinExistence type="predicted"/>
<dbReference type="EMBL" id="BGPR01012512">
    <property type="protein sequence ID" value="GBN56392.1"/>
    <property type="molecule type" value="Genomic_DNA"/>
</dbReference>
<sequence>MRTIRTSSRARHIGVDLRYLQWIPPIGYLGIAGGGSLGFPVGPWARRRPDLIAVTEVWHSAFSHGARIFGLRKGVWSSEWEPRPLSSLYFAYLGDFQGGSLALSIS</sequence>
<protein>
    <submittedName>
        <fullName evidence="1">Uncharacterized protein</fullName>
    </submittedName>
</protein>
<gene>
    <name evidence="1" type="ORF">AVEN_61077_1</name>
</gene>
<reference evidence="1 2" key="1">
    <citation type="journal article" date="2019" name="Sci. Rep.">
        <title>Orb-weaving spider Araneus ventricosus genome elucidates the spidroin gene catalogue.</title>
        <authorList>
            <person name="Kono N."/>
            <person name="Nakamura H."/>
            <person name="Ohtoshi R."/>
            <person name="Moran D.A.P."/>
            <person name="Shinohara A."/>
            <person name="Yoshida Y."/>
            <person name="Fujiwara M."/>
            <person name="Mori M."/>
            <person name="Tomita M."/>
            <person name="Arakawa K."/>
        </authorList>
    </citation>
    <scope>NUCLEOTIDE SEQUENCE [LARGE SCALE GENOMIC DNA]</scope>
</reference>
<organism evidence="1 2">
    <name type="scientific">Araneus ventricosus</name>
    <name type="common">Orbweaver spider</name>
    <name type="synonym">Epeira ventricosa</name>
    <dbReference type="NCBI Taxonomy" id="182803"/>
    <lineage>
        <taxon>Eukaryota</taxon>
        <taxon>Metazoa</taxon>
        <taxon>Ecdysozoa</taxon>
        <taxon>Arthropoda</taxon>
        <taxon>Chelicerata</taxon>
        <taxon>Arachnida</taxon>
        <taxon>Araneae</taxon>
        <taxon>Araneomorphae</taxon>
        <taxon>Entelegynae</taxon>
        <taxon>Araneoidea</taxon>
        <taxon>Araneidae</taxon>
        <taxon>Araneus</taxon>
    </lineage>
</organism>